<dbReference type="PANTHER" id="PTHR11157">
    <property type="entry name" value="FATTY ACID ACYL TRANSFERASE-RELATED"/>
    <property type="match status" value="1"/>
</dbReference>
<proteinExistence type="inferred from homology"/>
<dbReference type="AlphaFoldDB" id="A0A818UTL5"/>
<dbReference type="GO" id="GO:0005789">
    <property type="term" value="C:endoplasmic reticulum membrane"/>
    <property type="evidence" value="ECO:0007669"/>
    <property type="project" value="TreeGrafter"/>
</dbReference>
<gene>
    <name evidence="12" type="ORF">OXD698_LOCUS12573</name>
</gene>
<keyword evidence="7 10" id="KW-0443">Lipid metabolism</keyword>
<dbReference type="PROSITE" id="PS50181">
    <property type="entry name" value="FBOX"/>
    <property type="match status" value="1"/>
</dbReference>
<comment type="similarity">
    <text evidence="10">Belongs to the ELO family.</text>
</comment>
<dbReference type="SUPFAM" id="SSF52047">
    <property type="entry name" value="RNI-like"/>
    <property type="match status" value="1"/>
</dbReference>
<comment type="subcellular location">
    <subcellularLocation>
        <location evidence="1">Membrane</location>
        <topology evidence="1">Multi-pass membrane protein</topology>
    </subcellularLocation>
</comment>
<keyword evidence="8 10" id="KW-0472">Membrane</keyword>
<feature type="transmembrane region" description="Helical" evidence="10">
    <location>
        <begin position="107"/>
        <end position="128"/>
    </location>
</feature>
<evidence type="ECO:0000256" key="7">
    <source>
        <dbReference type="ARBA" id="ARBA00023098"/>
    </source>
</evidence>
<dbReference type="EMBL" id="CAJOAZ010000737">
    <property type="protein sequence ID" value="CAF3705331.1"/>
    <property type="molecule type" value="Genomic_DNA"/>
</dbReference>
<keyword evidence="3 10" id="KW-0808">Transferase</keyword>
<dbReference type="Gene3D" id="3.80.10.10">
    <property type="entry name" value="Ribonuclease Inhibitor"/>
    <property type="match status" value="1"/>
</dbReference>
<dbReference type="GO" id="GO:0042761">
    <property type="term" value="P:very long-chain fatty acid biosynthetic process"/>
    <property type="evidence" value="ECO:0007669"/>
    <property type="project" value="TreeGrafter"/>
</dbReference>
<dbReference type="GO" id="GO:0019367">
    <property type="term" value="P:fatty acid elongation, saturated fatty acid"/>
    <property type="evidence" value="ECO:0007669"/>
    <property type="project" value="TreeGrafter"/>
</dbReference>
<evidence type="ECO:0000256" key="2">
    <source>
        <dbReference type="ARBA" id="ARBA00022516"/>
    </source>
</evidence>
<dbReference type="GO" id="GO:0030148">
    <property type="term" value="P:sphingolipid biosynthetic process"/>
    <property type="evidence" value="ECO:0007669"/>
    <property type="project" value="TreeGrafter"/>
</dbReference>
<dbReference type="Proteomes" id="UP000663844">
    <property type="component" value="Unassembled WGS sequence"/>
</dbReference>
<dbReference type="InterPro" id="IPR032675">
    <property type="entry name" value="LRR_dom_sf"/>
</dbReference>
<dbReference type="InterPro" id="IPR030457">
    <property type="entry name" value="ELO_CS"/>
</dbReference>
<keyword evidence="2 10" id="KW-0444">Lipid biosynthesis</keyword>
<protein>
    <recommendedName>
        <fullName evidence="10">Elongation of very long chain fatty acids protein</fullName>
        <ecNumber evidence="10">2.3.1.199</ecNumber>
    </recommendedName>
    <alternativeName>
        <fullName evidence="10">Very-long-chain 3-oxoacyl-CoA synthase</fullName>
    </alternativeName>
</protein>
<evidence type="ECO:0000256" key="10">
    <source>
        <dbReference type="RuleBase" id="RU361115"/>
    </source>
</evidence>
<evidence type="ECO:0000256" key="1">
    <source>
        <dbReference type="ARBA" id="ARBA00004141"/>
    </source>
</evidence>
<dbReference type="Gene3D" id="1.20.1280.50">
    <property type="match status" value="1"/>
</dbReference>
<dbReference type="InterPro" id="IPR002076">
    <property type="entry name" value="ELO_fam"/>
</dbReference>
<dbReference type="GO" id="GO:0034625">
    <property type="term" value="P:fatty acid elongation, monounsaturated fatty acid"/>
    <property type="evidence" value="ECO:0007669"/>
    <property type="project" value="TreeGrafter"/>
</dbReference>
<keyword evidence="6 10" id="KW-1133">Transmembrane helix</keyword>
<dbReference type="GO" id="GO:0034626">
    <property type="term" value="P:fatty acid elongation, polyunsaturated fatty acid"/>
    <property type="evidence" value="ECO:0007669"/>
    <property type="project" value="TreeGrafter"/>
</dbReference>
<feature type="transmembrane region" description="Helical" evidence="10">
    <location>
        <begin position="77"/>
        <end position="95"/>
    </location>
</feature>
<dbReference type="Pfam" id="PF01151">
    <property type="entry name" value="ELO"/>
    <property type="match status" value="1"/>
</dbReference>
<evidence type="ECO:0000256" key="3">
    <source>
        <dbReference type="ARBA" id="ARBA00022679"/>
    </source>
</evidence>
<dbReference type="InterPro" id="IPR036047">
    <property type="entry name" value="F-box-like_dom_sf"/>
</dbReference>
<keyword evidence="4 10" id="KW-0812">Transmembrane</keyword>
<keyword evidence="9 10" id="KW-0275">Fatty acid biosynthesis</keyword>
<dbReference type="GO" id="GO:0009922">
    <property type="term" value="F:fatty acid elongase activity"/>
    <property type="evidence" value="ECO:0007669"/>
    <property type="project" value="UniProtKB-EC"/>
</dbReference>
<evidence type="ECO:0000256" key="6">
    <source>
        <dbReference type="ARBA" id="ARBA00022989"/>
    </source>
</evidence>
<organism evidence="12 13">
    <name type="scientific">Adineta steineri</name>
    <dbReference type="NCBI Taxonomy" id="433720"/>
    <lineage>
        <taxon>Eukaryota</taxon>
        <taxon>Metazoa</taxon>
        <taxon>Spiralia</taxon>
        <taxon>Gnathifera</taxon>
        <taxon>Rotifera</taxon>
        <taxon>Eurotatoria</taxon>
        <taxon>Bdelloidea</taxon>
        <taxon>Adinetida</taxon>
        <taxon>Adinetidae</taxon>
        <taxon>Adineta</taxon>
    </lineage>
</organism>
<feature type="transmembrane region" description="Helical" evidence="10">
    <location>
        <begin position="149"/>
        <end position="171"/>
    </location>
</feature>
<feature type="transmembrane region" description="Helical" evidence="10">
    <location>
        <begin position="210"/>
        <end position="231"/>
    </location>
</feature>
<feature type="transmembrane region" description="Helical" evidence="10">
    <location>
        <begin position="177"/>
        <end position="198"/>
    </location>
</feature>
<evidence type="ECO:0000256" key="8">
    <source>
        <dbReference type="ARBA" id="ARBA00023136"/>
    </source>
</evidence>
<evidence type="ECO:0000313" key="13">
    <source>
        <dbReference type="Proteomes" id="UP000663844"/>
    </source>
</evidence>
<sequence>MIVHRSVKDSTGYVHQWVLDFELFFFNKQNFDYVKRLMQDWWWTSLVYALFYIILVFKGQSWMAQKNKKYELRQPLVLWNTGLALFSLWGAYRSVPELIYTLTHHGFMYSVCDSTYMKGITGLWVWLFMASKVPETIDTLFIVLRQQKLIFLHWYHHATVLIYCFYSYALFASTGHWFVTMNYCVHTIMYGYFALRAARIRVPAFVQPSITLLQLIQMIGGCIVNISAYYYKQDEHIFPIQVKEPRINIEAMSSSSSLDTLPVELIYYIFKYLDISTILLSFRYVCKRFQIIVNSYDYYKLDMRLISKINFDHICSRLCPEKIRSLILTNSLSTPYQIRTFLSRFSFDQFSYLQSLDLIKIEENNLLEILTNISLHSLKSLSIHCSAWETYNYTIRVLLSSIIVKSKLEKLHLNISYRDLDMISWPPLPTTLKYLCLEHCTFQEYCMILRHTTNLHKLTLTKCLMHNIDGSIYQSSDEIYPSKLTSLTLGACFMHMKELEIFLSCTPKLSHIKLIIWTESDDSVMDGKKWEDFISKKLPLLTKFEFFFDNSIHINRNSLNIQSYIQSFQTPFWLEKHHWYVTCDYITISSIIRLYSLPICHSSFIYYTNSNKISYSTLTPAINSNELIHQVHEMTLNLNETIETNDEIQNKQLEYPMFRKVTCLSLNVDGRYPYTSSRFLRAIIDLSSIVRLTIHLLTCDFSQNSTLRDYISAILKDTTNIHTLQITYMHTEQSFSSTQHLCSLIPQSVEHLKISIKNLEEIKTILKQLHQLLSVTFYSVNISNFYEDIEKWINLKRQNSICRHGLCSIQIWLGQLIHHDDKKSLAT</sequence>
<evidence type="ECO:0000256" key="9">
    <source>
        <dbReference type="ARBA" id="ARBA00023160"/>
    </source>
</evidence>
<keyword evidence="5 10" id="KW-0276">Fatty acid metabolism</keyword>
<evidence type="ECO:0000313" key="12">
    <source>
        <dbReference type="EMBL" id="CAF3705331.1"/>
    </source>
</evidence>
<name>A0A818UTL5_9BILA</name>
<feature type="transmembrane region" description="Helical" evidence="10">
    <location>
        <begin position="41"/>
        <end position="57"/>
    </location>
</feature>
<dbReference type="PANTHER" id="PTHR11157:SF17">
    <property type="entry name" value="ELONGATION OF VERY LONG CHAIN FATTY ACIDS PROTEIN 6"/>
    <property type="match status" value="1"/>
</dbReference>
<dbReference type="EC" id="2.3.1.199" evidence="10"/>
<evidence type="ECO:0000256" key="4">
    <source>
        <dbReference type="ARBA" id="ARBA00022692"/>
    </source>
</evidence>
<evidence type="ECO:0000256" key="5">
    <source>
        <dbReference type="ARBA" id="ARBA00022832"/>
    </source>
</evidence>
<feature type="domain" description="F-box" evidence="11">
    <location>
        <begin position="255"/>
        <end position="302"/>
    </location>
</feature>
<accession>A0A818UTL5</accession>
<comment type="catalytic activity">
    <reaction evidence="10">
        <text>a very-long-chain acyl-CoA + malonyl-CoA + H(+) = a very-long-chain 3-oxoacyl-CoA + CO2 + CoA</text>
        <dbReference type="Rhea" id="RHEA:32727"/>
        <dbReference type="ChEBI" id="CHEBI:15378"/>
        <dbReference type="ChEBI" id="CHEBI:16526"/>
        <dbReference type="ChEBI" id="CHEBI:57287"/>
        <dbReference type="ChEBI" id="CHEBI:57384"/>
        <dbReference type="ChEBI" id="CHEBI:90725"/>
        <dbReference type="ChEBI" id="CHEBI:90736"/>
        <dbReference type="EC" id="2.3.1.199"/>
    </reaction>
</comment>
<dbReference type="PROSITE" id="PS01188">
    <property type="entry name" value="ELO"/>
    <property type="match status" value="1"/>
</dbReference>
<reference evidence="12" key="1">
    <citation type="submission" date="2021-02" db="EMBL/GenBank/DDBJ databases">
        <authorList>
            <person name="Nowell W R."/>
        </authorList>
    </citation>
    <scope>NUCLEOTIDE SEQUENCE</scope>
</reference>
<dbReference type="InterPro" id="IPR001810">
    <property type="entry name" value="F-box_dom"/>
</dbReference>
<evidence type="ECO:0000259" key="11">
    <source>
        <dbReference type="PROSITE" id="PS50181"/>
    </source>
</evidence>
<dbReference type="Pfam" id="PF00646">
    <property type="entry name" value="F-box"/>
    <property type="match status" value="1"/>
</dbReference>
<comment type="caution">
    <text evidence="12">The sequence shown here is derived from an EMBL/GenBank/DDBJ whole genome shotgun (WGS) entry which is preliminary data.</text>
</comment>
<dbReference type="SUPFAM" id="SSF81383">
    <property type="entry name" value="F-box domain"/>
    <property type="match status" value="1"/>
</dbReference>